<protein>
    <submittedName>
        <fullName evidence="1">Uncharacterized protein LOC105137534</fullName>
    </submittedName>
</protein>
<reference evidence="1" key="1">
    <citation type="submission" date="2018-02" db="EMBL/GenBank/DDBJ databases">
        <title>Rhizophora mucronata_Transcriptome.</title>
        <authorList>
            <person name="Meera S.P."/>
            <person name="Sreeshan A."/>
            <person name="Augustine A."/>
        </authorList>
    </citation>
    <scope>NUCLEOTIDE SEQUENCE</scope>
    <source>
        <tissue evidence="1">Leaf</tissue>
    </source>
</reference>
<proteinExistence type="predicted"/>
<accession>A0A2P2JIN1</accession>
<dbReference type="EMBL" id="GGEC01012849">
    <property type="protein sequence ID" value="MBW93332.1"/>
    <property type="molecule type" value="Transcribed_RNA"/>
</dbReference>
<organism evidence="1">
    <name type="scientific">Rhizophora mucronata</name>
    <name type="common">Asiatic mangrove</name>
    <dbReference type="NCBI Taxonomy" id="61149"/>
    <lineage>
        <taxon>Eukaryota</taxon>
        <taxon>Viridiplantae</taxon>
        <taxon>Streptophyta</taxon>
        <taxon>Embryophyta</taxon>
        <taxon>Tracheophyta</taxon>
        <taxon>Spermatophyta</taxon>
        <taxon>Magnoliopsida</taxon>
        <taxon>eudicotyledons</taxon>
        <taxon>Gunneridae</taxon>
        <taxon>Pentapetalae</taxon>
        <taxon>rosids</taxon>
        <taxon>fabids</taxon>
        <taxon>Malpighiales</taxon>
        <taxon>Rhizophoraceae</taxon>
        <taxon>Rhizophora</taxon>
    </lineage>
</organism>
<dbReference type="AlphaFoldDB" id="A0A2P2JIN1"/>
<sequence length="24" mass="2677">MVFVLLNKTYVAQAKSSLLASDMF</sequence>
<evidence type="ECO:0000313" key="1">
    <source>
        <dbReference type="EMBL" id="MBW93332.1"/>
    </source>
</evidence>
<name>A0A2P2JIN1_RHIMU</name>